<dbReference type="STRING" id="1824.SAMN05444423_11415"/>
<dbReference type="RefSeq" id="WP_019045489.1">
    <property type="nucleotide sequence ID" value="NZ_BAFO02000034.1"/>
</dbReference>
<evidence type="ECO:0008006" key="3">
    <source>
        <dbReference type="Google" id="ProtNLM"/>
    </source>
</evidence>
<protein>
    <recommendedName>
        <fullName evidence="3">Alanine, arginine and proline rich protein</fullName>
    </recommendedName>
</protein>
<keyword evidence="2" id="KW-1185">Reference proteome</keyword>
<dbReference type="InterPro" id="IPR045596">
    <property type="entry name" value="DUF6459"/>
</dbReference>
<comment type="caution">
    <text evidence="1">The sequence shown here is derived from an EMBL/GenBank/DDBJ whole genome shotgun (WGS) entry which is preliminary data.</text>
</comment>
<dbReference type="Proteomes" id="UP000017048">
    <property type="component" value="Unassembled WGS sequence"/>
</dbReference>
<gene>
    <name evidence="1" type="ORF">NCAST_34_00130</name>
</gene>
<proteinExistence type="predicted"/>
<dbReference type="AlphaFoldDB" id="U5EKG5"/>
<dbReference type="Pfam" id="PF20060">
    <property type="entry name" value="DUF6459"/>
    <property type="match status" value="1"/>
</dbReference>
<sequence>MSLAVRGACARNAPRSSPTAQGFAEKAVRLVLEVADRRRPVDQLRAVAEPMVLAAIRTMLTQNLVPGSGLGSATLTRVRVTPDDAGAAEVFACYQRGPRTLALAGRVEFAKDRWRLVALRLF</sequence>
<organism evidence="1 2">
    <name type="scientific">Nocardia asteroides NBRC 15531</name>
    <dbReference type="NCBI Taxonomy" id="1110697"/>
    <lineage>
        <taxon>Bacteria</taxon>
        <taxon>Bacillati</taxon>
        <taxon>Actinomycetota</taxon>
        <taxon>Actinomycetes</taxon>
        <taxon>Mycobacteriales</taxon>
        <taxon>Nocardiaceae</taxon>
        <taxon>Nocardia</taxon>
    </lineage>
</organism>
<evidence type="ECO:0000313" key="2">
    <source>
        <dbReference type="Proteomes" id="UP000017048"/>
    </source>
</evidence>
<name>U5EKG5_NOCAS</name>
<dbReference type="eggNOG" id="ENOG50332RH">
    <property type="taxonomic scope" value="Bacteria"/>
</dbReference>
<evidence type="ECO:0000313" key="1">
    <source>
        <dbReference type="EMBL" id="GAD86886.1"/>
    </source>
</evidence>
<dbReference type="EMBL" id="BAFO02000034">
    <property type="protein sequence ID" value="GAD86886.1"/>
    <property type="molecule type" value="Genomic_DNA"/>
</dbReference>
<dbReference type="GeneID" id="91515610"/>
<accession>U5EKG5</accession>
<reference evidence="1 2" key="1">
    <citation type="journal article" date="2014" name="BMC Genomics">
        <title>Genome based analysis of type-I polyketide synthase and nonribosomal peptide synthetase gene clusters in seven strains of five representative Nocardia species.</title>
        <authorList>
            <person name="Komaki H."/>
            <person name="Ichikawa N."/>
            <person name="Hosoyama A."/>
            <person name="Takahashi-Nakaguchi A."/>
            <person name="Matsuzawa T."/>
            <person name="Suzuki K."/>
            <person name="Fujita N."/>
            <person name="Gonoi T."/>
        </authorList>
    </citation>
    <scope>NUCLEOTIDE SEQUENCE [LARGE SCALE GENOMIC DNA]</scope>
    <source>
        <strain evidence="1 2">NBRC 15531</strain>
    </source>
</reference>